<dbReference type="InterPro" id="IPR009883">
    <property type="entry name" value="YgfX"/>
</dbReference>
<protein>
    <recommendedName>
        <fullName evidence="4">YcxB-like protein domain-containing protein</fullName>
    </recommendedName>
</protein>
<keyword evidence="3" id="KW-1185">Reference proteome</keyword>
<reference evidence="2 3" key="1">
    <citation type="journal article" date="2012" name="Int. J. Syst. Evol. Microbiol.">
        <title>Vibrio caribbeanicus sp. nov., isolated from the marine sponge Scleritoderma cyanea.</title>
        <authorList>
            <person name="Hoffmann M."/>
            <person name="Monday S.R."/>
            <person name="Allard M.W."/>
            <person name="Strain E.A."/>
            <person name="Whittaker P."/>
            <person name="Naum M."/>
            <person name="McCarthy P.J."/>
            <person name="Lopez J.V."/>
            <person name="Fischer M."/>
            <person name="Brown E.W."/>
        </authorList>
    </citation>
    <scope>NUCLEOTIDE SEQUENCE [LARGE SCALE GENOMIC DNA]</scope>
    <source>
        <strain evidence="2 3">LMG 20546</strain>
    </source>
</reference>
<evidence type="ECO:0008006" key="4">
    <source>
        <dbReference type="Google" id="ProtNLM"/>
    </source>
</evidence>
<accession>E8LNV0</accession>
<keyword evidence="1" id="KW-0472">Membrane</keyword>
<sequence length="107" mass="12302">MLLVLAFSIAILSSLPLVATVYLVYLLFKQDRCEPLLLESLQGEVNFVSATQYQLADGLHNIRKVVFTLLPVGLLILHKDSHRVMLWRDSLPEAKYRELVVMLKREH</sequence>
<dbReference type="Pfam" id="PF07254">
    <property type="entry name" value="Cpta_toxin"/>
    <property type="match status" value="1"/>
</dbReference>
<name>E8LNV0_9VIBR</name>
<dbReference type="EMBL" id="AEVS01000007">
    <property type="protein sequence ID" value="EGA67652.1"/>
    <property type="molecule type" value="Genomic_DNA"/>
</dbReference>
<keyword evidence="1" id="KW-1133">Transmembrane helix</keyword>
<dbReference type="AlphaFoldDB" id="E8LNV0"/>
<proteinExistence type="predicted"/>
<feature type="transmembrane region" description="Helical" evidence="1">
    <location>
        <begin position="6"/>
        <end position="28"/>
    </location>
</feature>
<organism evidence="2 3">
    <name type="scientific">Vibrio brasiliensis LMG 20546</name>
    <dbReference type="NCBI Taxonomy" id="945543"/>
    <lineage>
        <taxon>Bacteria</taxon>
        <taxon>Pseudomonadati</taxon>
        <taxon>Pseudomonadota</taxon>
        <taxon>Gammaproteobacteria</taxon>
        <taxon>Vibrionales</taxon>
        <taxon>Vibrionaceae</taxon>
        <taxon>Vibrio</taxon>
        <taxon>Vibrio oreintalis group</taxon>
    </lineage>
</organism>
<comment type="caution">
    <text evidence="2">The sequence shown here is derived from an EMBL/GenBank/DDBJ whole genome shotgun (WGS) entry which is preliminary data.</text>
</comment>
<keyword evidence="1" id="KW-0812">Transmembrane</keyword>
<evidence type="ECO:0000313" key="2">
    <source>
        <dbReference type="EMBL" id="EGA67652.1"/>
    </source>
</evidence>
<dbReference type="eggNOG" id="ENOG5031NUJ">
    <property type="taxonomic scope" value="Bacteria"/>
</dbReference>
<evidence type="ECO:0000256" key="1">
    <source>
        <dbReference type="SAM" id="Phobius"/>
    </source>
</evidence>
<gene>
    <name evidence="2" type="ORF">VIBR0546_04794</name>
</gene>
<dbReference type="Proteomes" id="UP000004371">
    <property type="component" value="Unassembled WGS sequence"/>
</dbReference>
<dbReference type="STRING" id="945543.VIBR0546_04794"/>
<evidence type="ECO:0000313" key="3">
    <source>
        <dbReference type="Proteomes" id="UP000004371"/>
    </source>
</evidence>